<dbReference type="RefSeq" id="XP_007318028.1">
    <property type="nucleotide sequence ID" value="XM_007317966.1"/>
</dbReference>
<dbReference type="GeneID" id="18819109"/>
<dbReference type="KEGG" id="sla:SERLADRAFT_466704"/>
<sequence>MANLIRSAKSGNDWTLNGMYSYHISLNQLDALPFYGLQELPQPLVDPELLTNADAGAMQKITM</sequence>
<dbReference type="HOGENOM" id="CLU_2979717_0_0_1"/>
<protein>
    <submittedName>
        <fullName evidence="1">Uncharacterized protein</fullName>
    </submittedName>
</protein>
<dbReference type="Proteomes" id="UP000008064">
    <property type="component" value="Unassembled WGS sequence"/>
</dbReference>
<dbReference type="OrthoDB" id="3258141at2759"/>
<accession>F8NUP8</accession>
<evidence type="ECO:0000313" key="1">
    <source>
        <dbReference type="EMBL" id="EGO25906.1"/>
    </source>
</evidence>
<dbReference type="EMBL" id="GL945433">
    <property type="protein sequence ID" value="EGO25906.1"/>
    <property type="molecule type" value="Genomic_DNA"/>
</dbReference>
<organism>
    <name type="scientific">Serpula lacrymans var. lacrymans (strain S7.9)</name>
    <name type="common">Dry rot fungus</name>
    <dbReference type="NCBI Taxonomy" id="578457"/>
    <lineage>
        <taxon>Eukaryota</taxon>
        <taxon>Fungi</taxon>
        <taxon>Dikarya</taxon>
        <taxon>Basidiomycota</taxon>
        <taxon>Agaricomycotina</taxon>
        <taxon>Agaricomycetes</taxon>
        <taxon>Agaricomycetidae</taxon>
        <taxon>Boletales</taxon>
        <taxon>Coniophorineae</taxon>
        <taxon>Serpulaceae</taxon>
        <taxon>Serpula</taxon>
    </lineage>
</organism>
<name>F8NUP8_SERL9</name>
<gene>
    <name evidence="1" type="ORF">SERLADRAFT_466704</name>
</gene>
<reference evidence="1" key="1">
    <citation type="submission" date="2011-04" db="EMBL/GenBank/DDBJ databases">
        <title>Evolution of plant cell wall degrading machinery underlies the functional diversity of forest fungi.</title>
        <authorList>
            <consortium name="US DOE Joint Genome Institute (JGI-PGF)"/>
            <person name="Eastwood D.C."/>
            <person name="Floudas D."/>
            <person name="Binder M."/>
            <person name="Majcherczyk A."/>
            <person name="Schneider P."/>
            <person name="Aerts A."/>
            <person name="Asiegbu F.O."/>
            <person name="Baker S.E."/>
            <person name="Barry K."/>
            <person name="Bendiksby M."/>
            <person name="Blumentritt M."/>
            <person name="Coutinho P.M."/>
            <person name="Cullen D."/>
            <person name="Cullen D."/>
            <person name="Gathman A."/>
            <person name="Goodell B."/>
            <person name="Henrissat B."/>
            <person name="Ihrmark K."/>
            <person name="Kauserud H."/>
            <person name="Kohler A."/>
            <person name="LaButti K."/>
            <person name="Lapidus A."/>
            <person name="Lavin J.L."/>
            <person name="Lee Y.-H."/>
            <person name="Lindquist E."/>
            <person name="Lilly W."/>
            <person name="Lucas S."/>
            <person name="Morin E."/>
            <person name="Murat C."/>
            <person name="Oguiza J.A."/>
            <person name="Park J."/>
            <person name="Pisabarro A.G."/>
            <person name="Riley R."/>
            <person name="Rosling A."/>
            <person name="Salamov A."/>
            <person name="Schmidt O."/>
            <person name="Schmutz J."/>
            <person name="Skrede I."/>
            <person name="Stenlid J."/>
            <person name="Wiebenga A."/>
            <person name="Xie X."/>
            <person name="Kues U."/>
            <person name="Hibbett D.S."/>
            <person name="Hoffmeister D."/>
            <person name="Hogberg N."/>
            <person name="Martin F."/>
            <person name="Grigoriev I.V."/>
            <person name="Watkinson S.C."/>
        </authorList>
    </citation>
    <scope>NUCLEOTIDE SEQUENCE</scope>
    <source>
        <strain evidence="1">S7.9</strain>
    </source>
</reference>
<dbReference type="AlphaFoldDB" id="F8NUP8"/>
<proteinExistence type="predicted"/>